<evidence type="ECO:0000313" key="1">
    <source>
        <dbReference type="EMBL" id="ERL65944.1"/>
    </source>
</evidence>
<sequence>MAITLDPHLRNLLLASQLGLNPNHPLAGWTALTILYHDAGTSGEPITLDYLARKYNNDYLDTAGDEQPISNDVLKKVLAVLANQAGLVEVSPRKVRSLMTSGRYHISLSYVYRITSSGIEYRKMMQRVVDAESTITANTNRIDEYVALVRTLSQPVRSGTDTKLYNNFQNMLTAYDDVMKGMHKLEDDLDELANDIAFNHGSQAAAHLQAMLREKAIPAYNKMLDEGARIQHLAGDAAFIDQVAHSQQGSDDLDAARATDQQDVLVLRFQRTRTYVAAQLERLALSMNPSTSAIDSSLDSIYLVFQTIQNVIGMLSREFEHARTQTIDIKALSRRLDDLLTHYQTVQIPQALPPHLPQDRTVEDPADLLDATTMGPVRYAVQPTTRKVATAADNPPIVDDAPDERQQHQAIAEFTHLVMTDATHGAVAHDLTFRTVQARDEVVKLYAATYYPVVTGFAPFGRPISQAGKISASRPVRLHVAGETYVAELPSGFTFSFSE</sequence>
<keyword evidence="2" id="KW-1185">Reference proteome</keyword>
<reference evidence="2" key="1">
    <citation type="journal article" date="2013" name="Genome Announc.">
        <title>Whole-Genome Sequencing of Lactobacillus shenzhenensis Strain LY-73T.</title>
        <authorList>
            <person name="Lin Z."/>
            <person name="Liu Z."/>
            <person name="Yang R."/>
            <person name="Zou Y."/>
            <person name="Wan D."/>
            <person name="Chen J."/>
            <person name="Guo M."/>
            <person name="Zhao J."/>
            <person name="Fang C."/>
            <person name="Yang R."/>
            <person name="Liu F."/>
        </authorList>
    </citation>
    <scope>NUCLEOTIDE SEQUENCE [LARGE SCALE GENOMIC DNA]</scope>
    <source>
        <strain evidence="2">LY-73</strain>
    </source>
</reference>
<accession>U4TP08</accession>
<dbReference type="EMBL" id="KI271584">
    <property type="protein sequence ID" value="ERL65944.1"/>
    <property type="molecule type" value="Genomic_DNA"/>
</dbReference>
<dbReference type="RefSeq" id="WP_022528887.1">
    <property type="nucleotide sequence ID" value="NZ_KI271584.1"/>
</dbReference>
<dbReference type="STRING" id="1231336.L248_2020"/>
<proteinExistence type="predicted"/>
<dbReference type="AlphaFoldDB" id="U4TP08"/>
<dbReference type="eggNOG" id="ENOG50309IA">
    <property type="taxonomic scope" value="Bacteria"/>
</dbReference>
<gene>
    <name evidence="1" type="ORF">L248_2020</name>
</gene>
<protein>
    <submittedName>
        <fullName evidence="1">Uncharacterized protein</fullName>
    </submittedName>
</protein>
<dbReference type="OrthoDB" id="2319229at2"/>
<dbReference type="HOGENOM" id="CLU_042514_0_0_9"/>
<dbReference type="Proteomes" id="UP000030647">
    <property type="component" value="Unassembled WGS sequence"/>
</dbReference>
<name>U4TP08_9LACO</name>
<organism evidence="1 2">
    <name type="scientific">Schleiferilactobacillus shenzhenensis LY-73</name>
    <dbReference type="NCBI Taxonomy" id="1231336"/>
    <lineage>
        <taxon>Bacteria</taxon>
        <taxon>Bacillati</taxon>
        <taxon>Bacillota</taxon>
        <taxon>Bacilli</taxon>
        <taxon>Lactobacillales</taxon>
        <taxon>Lactobacillaceae</taxon>
        <taxon>Schleiferilactobacillus</taxon>
    </lineage>
</organism>
<evidence type="ECO:0000313" key="2">
    <source>
        <dbReference type="Proteomes" id="UP000030647"/>
    </source>
</evidence>